<proteinExistence type="predicted"/>
<name>A0A0L6VH77_9BASI</name>
<comment type="caution">
    <text evidence="1">The sequence shown here is derived from an EMBL/GenBank/DDBJ whole genome shotgun (WGS) entry which is preliminary data.</text>
</comment>
<dbReference type="Proteomes" id="UP000037035">
    <property type="component" value="Unassembled WGS sequence"/>
</dbReference>
<reference evidence="1 2" key="1">
    <citation type="submission" date="2015-08" db="EMBL/GenBank/DDBJ databases">
        <title>Next Generation Sequencing and Analysis of the Genome of Puccinia sorghi L Schw, the Causal Agent of Maize Common Rust.</title>
        <authorList>
            <person name="Rochi L."/>
            <person name="Burguener G."/>
            <person name="Darino M."/>
            <person name="Turjanski A."/>
            <person name="Kreff E."/>
            <person name="Dieguez M.J."/>
            <person name="Sacco F."/>
        </authorList>
    </citation>
    <scope>NUCLEOTIDE SEQUENCE [LARGE SCALE GENOMIC DNA]</scope>
    <source>
        <strain evidence="1 2">RO10H11247</strain>
    </source>
</reference>
<dbReference type="VEuPathDB" id="FungiDB:VP01_1606g7"/>
<dbReference type="STRING" id="27349.A0A0L6VH77"/>
<sequence>MTHTFFCVLWVGHRPVPIRASHLADSLESHLKMIDPNLEENKTKTSIHIAGPSISDALTTDIVTSILLLLKDNHSTTLKKLTEHVKKNHDIQVSIGAIQKMLKTIDVTWKTVTPIPRKWNKAAFLQQQHDMF</sequence>
<evidence type="ECO:0000313" key="1">
    <source>
        <dbReference type="EMBL" id="KNZ60136.1"/>
    </source>
</evidence>
<accession>A0A0L6VH77</accession>
<protein>
    <submittedName>
        <fullName evidence="1">Uncharacterized protein</fullName>
    </submittedName>
</protein>
<keyword evidence="2" id="KW-1185">Reference proteome</keyword>
<dbReference type="AlphaFoldDB" id="A0A0L6VH77"/>
<gene>
    <name evidence="1" type="ORF">VP01_1606g7</name>
</gene>
<organism evidence="1 2">
    <name type="scientific">Puccinia sorghi</name>
    <dbReference type="NCBI Taxonomy" id="27349"/>
    <lineage>
        <taxon>Eukaryota</taxon>
        <taxon>Fungi</taxon>
        <taxon>Dikarya</taxon>
        <taxon>Basidiomycota</taxon>
        <taxon>Pucciniomycotina</taxon>
        <taxon>Pucciniomycetes</taxon>
        <taxon>Pucciniales</taxon>
        <taxon>Pucciniaceae</taxon>
        <taxon>Puccinia</taxon>
    </lineage>
</organism>
<evidence type="ECO:0000313" key="2">
    <source>
        <dbReference type="Proteomes" id="UP000037035"/>
    </source>
</evidence>
<dbReference type="EMBL" id="LAVV01006400">
    <property type="protein sequence ID" value="KNZ60136.1"/>
    <property type="molecule type" value="Genomic_DNA"/>
</dbReference>